<dbReference type="PANTHER" id="PTHR32114">
    <property type="entry name" value="ABC TRANSPORTER ABCH.3"/>
    <property type="match status" value="1"/>
</dbReference>
<comment type="caution">
    <text evidence="4">The sequence shown here is derived from an EMBL/GenBank/DDBJ whole genome shotgun (WGS) entry which is preliminary data.</text>
</comment>
<feature type="domain" description="Rad50/SbcC-type AAA" evidence="3">
    <location>
        <begin position="5"/>
        <end position="330"/>
    </location>
</feature>
<sequence>MKICKLRLKNLNSLKGEWQIDFTKSPFDEAGVFAIVGPTGAGKSTLLDAICLALYHETPRLKVSPSQNDVMTRHTAECLAEVEFEVKGKGYRAFWSQRRARNVSDGKLQPMSCELSEIDGSIITTKINDKIDKIAEITGLDFARFTKSMLLAQGGFSAFLNAKANERAELLEELTGTEIYGQVSKWVFDKHKQEKQAIVALELASQQTPLMSADDLQALKQKEAQFAEQDATYAKQVASYQRAFEWQAKQAELQQQEHNAAQSLAETEASLLAFADQKDALEQAQKAQSLDADFAKLMEVRDALAQLKDECLSLEKNKQDKVDAQQEITKNLEISKENLAAIKKEAEQLQQQIQHKIQPLVLQEQGLSSQLDEQKALVEQAHRKHQLLLDEGEQREKALAQTMASIEHNQQKLDQYQGMEKVEAELANWQHQLDSLSVNHQTLGQSSSSVQQKQQTYDEALSQQRQHVTLGETSSNDWQIKQQYHAEALQAFHELTGGQDWQTWSDQALQVERQAQVSQQIEQLLQDYQSNELEQSQLEEKVSQLNIQIVNIKQQLVDARQSYKEKAAHQKTLEQLVEAERHITALTTLREQLHEGQSCPLCGSEQHDLHQALYQQDSGHQQQLMTLNQSLDTVKQQGQTLAADEKLLAKEVALLGQQLLSLQEQQEQRKQQVLPLLSSLGLSPHYLEDSQNARLDVLGNQQQVLPFIQAWQAVQQIQSPVQQKYSAVMQLEKELQALQEQRQNYEARLAELDAHLQLAKQALETEQSRQKEVMNNIAHAEQALQHAMQHAGVPQTLFDQPMTQIIARLQQDVMAWKEAKSSQDKLMQTRDQAQFEQSKLKSGLDESQSNLKKVDNKLSELNQQIAKVREALSDLLGDETVDSLQQVMKEKLTHAEQEQHLQQSQWQALQDDLLALTTELKSMQANIEKQLKHEQVLQPKWFASLEQVGFNDEQSWQAARVSEQQRQEWQAMDSTLQARFAQHQTLLTQAQQNLQQHHEMQNELADPSLLLINLDELKRKRDELQTQQQALHREWGVVTEQLKQEEQRSKQVASLLEELEKKRADFVHLERLNYVIGSADGAKFRRFAQSLTLDHLVYLANQHLQVLHRRYQLKRREQDTLSLEVVDTWQADASRDTKTLSGGESFLVSLALALALSDLVSHKTSIDSLFLDEGFGTLDSETLESALDALDNLHSSGKTIGIISHISALKERIPVQIKLTKQSGLGVSRLAPEFSVTD</sequence>
<evidence type="ECO:0000313" key="5">
    <source>
        <dbReference type="Proteomes" id="UP000252086"/>
    </source>
</evidence>
<organism evidence="4 5">
    <name type="scientific">Marinomonas aquiplantarum</name>
    <dbReference type="NCBI Taxonomy" id="491951"/>
    <lineage>
        <taxon>Bacteria</taxon>
        <taxon>Pseudomonadati</taxon>
        <taxon>Pseudomonadota</taxon>
        <taxon>Gammaproteobacteria</taxon>
        <taxon>Oceanospirillales</taxon>
        <taxon>Oceanospirillaceae</taxon>
        <taxon>Marinomonas</taxon>
    </lineage>
</organism>
<keyword evidence="5" id="KW-1185">Reference proteome</keyword>
<reference evidence="4 5" key="1">
    <citation type="submission" date="2018-06" db="EMBL/GenBank/DDBJ databases">
        <title>Genomic Encyclopedia of Type Strains, Phase III (KMG-III): the genomes of soil and plant-associated and newly described type strains.</title>
        <authorList>
            <person name="Whitman W."/>
        </authorList>
    </citation>
    <scope>NUCLEOTIDE SEQUENCE [LARGE SCALE GENOMIC DNA]</scope>
    <source>
        <strain evidence="4 5">CECT 7732</strain>
    </source>
</reference>
<feature type="coiled-coil region" evidence="1">
    <location>
        <begin position="1014"/>
        <end position="1072"/>
    </location>
</feature>
<dbReference type="Gene3D" id="3.40.50.300">
    <property type="entry name" value="P-loop containing nucleotide triphosphate hydrolases"/>
    <property type="match status" value="2"/>
</dbReference>
<dbReference type="Pfam" id="PF13558">
    <property type="entry name" value="SbcC_Walker_B"/>
    <property type="match status" value="1"/>
</dbReference>
<evidence type="ECO:0000259" key="3">
    <source>
        <dbReference type="Pfam" id="PF13476"/>
    </source>
</evidence>
<keyword evidence="1" id="KW-0175">Coiled coil</keyword>
<dbReference type="OrthoDB" id="9795626at2"/>
<feature type="coiled-coil region" evidence="1">
    <location>
        <begin position="521"/>
        <end position="562"/>
    </location>
</feature>
<keyword evidence="4" id="KW-0378">Hydrolase</keyword>
<evidence type="ECO:0000313" key="4">
    <source>
        <dbReference type="EMBL" id="RBO79844.1"/>
    </source>
</evidence>
<name>A0A366CU59_9GAMM</name>
<feature type="compositionally biased region" description="Low complexity" evidence="2">
    <location>
        <begin position="445"/>
        <end position="455"/>
    </location>
</feature>
<feature type="region of interest" description="Disordered" evidence="2">
    <location>
        <begin position="442"/>
        <end position="465"/>
    </location>
</feature>
<dbReference type="EMBL" id="QNRF01000010">
    <property type="protein sequence ID" value="RBO79844.1"/>
    <property type="molecule type" value="Genomic_DNA"/>
</dbReference>
<dbReference type="Pfam" id="PF13476">
    <property type="entry name" value="AAA_23"/>
    <property type="match status" value="1"/>
</dbReference>
<dbReference type="InterPro" id="IPR038729">
    <property type="entry name" value="Rad50/SbcC_AAA"/>
</dbReference>
<dbReference type="PANTHER" id="PTHR32114:SF2">
    <property type="entry name" value="ABC TRANSPORTER ABCH.3"/>
    <property type="match status" value="1"/>
</dbReference>
<dbReference type="GO" id="GO:0016887">
    <property type="term" value="F:ATP hydrolysis activity"/>
    <property type="evidence" value="ECO:0007669"/>
    <property type="project" value="InterPro"/>
</dbReference>
<dbReference type="GO" id="GO:0006302">
    <property type="term" value="P:double-strand break repair"/>
    <property type="evidence" value="ECO:0007669"/>
    <property type="project" value="InterPro"/>
</dbReference>
<dbReference type="InterPro" id="IPR027417">
    <property type="entry name" value="P-loop_NTPase"/>
</dbReference>
<evidence type="ECO:0000256" key="1">
    <source>
        <dbReference type="SAM" id="Coils"/>
    </source>
</evidence>
<accession>A0A366CU59</accession>
<keyword evidence="4" id="KW-0540">Nuclease</keyword>
<dbReference type="RefSeq" id="WP_113875505.1">
    <property type="nucleotide sequence ID" value="NZ_QNRF01000010.1"/>
</dbReference>
<dbReference type="SUPFAM" id="SSF52540">
    <property type="entry name" value="P-loop containing nucleoside triphosphate hydrolases"/>
    <property type="match status" value="1"/>
</dbReference>
<feature type="coiled-coil region" evidence="1">
    <location>
        <begin position="844"/>
        <end position="878"/>
    </location>
</feature>
<dbReference type="AlphaFoldDB" id="A0A366CU59"/>
<dbReference type="Proteomes" id="UP000252086">
    <property type="component" value="Unassembled WGS sequence"/>
</dbReference>
<feature type="coiled-coil region" evidence="1">
    <location>
        <begin position="721"/>
        <end position="783"/>
    </location>
</feature>
<keyword evidence="4" id="KW-0269">Exonuclease</keyword>
<protein>
    <submittedName>
        <fullName evidence="4">Exonuclease SbcC</fullName>
    </submittedName>
</protein>
<feature type="coiled-coil region" evidence="1">
    <location>
        <begin position="264"/>
        <end position="391"/>
    </location>
</feature>
<gene>
    <name evidence="4" type="ORF">DFP76_11022</name>
</gene>
<dbReference type="GO" id="GO:0004527">
    <property type="term" value="F:exonuclease activity"/>
    <property type="evidence" value="ECO:0007669"/>
    <property type="project" value="UniProtKB-KW"/>
</dbReference>
<evidence type="ECO:0000256" key="2">
    <source>
        <dbReference type="SAM" id="MobiDB-lite"/>
    </source>
</evidence>
<proteinExistence type="predicted"/>